<dbReference type="EMBL" id="BMIB01000004">
    <property type="protein sequence ID" value="GGH76623.1"/>
    <property type="molecule type" value="Genomic_DNA"/>
</dbReference>
<sequence length="434" mass="47510">MQVVMYFCPRFSFLNLLYMKWRLFLVGITALSFSSSFAQNRSYSDMADSVYAALGKHDPSYLLPLLHDSCAISNLPRGINYRVIPLLLDKYPQVLEYKIVAIDKEPAGTRVKLEVMYEVGKAAYPDFLVGRSGTITELNVVKSAALNEQRMGGRVLSAPDTLSVPLWEAEGHLYVKAEADGRKGIFLLDSGIPDMILNRSYFGDSLKQVSTGTVEAGSTRGEGVLVRKVGAFNLGRMKLSNFPAMVMTEKVAGGNEGLPFLGAIGFSTLRDFEIRLDIAGGKMMLVKTDREGNYISQQYRPAQVTFMAPVEMRRQLPVILVTIGDRAYRMGIDCGVAGTIFFAHTKNAILPYITGVDAAVATQEGVPLRGIHGKLTKAVIGSLDFTDMAASIEGNNLAYAGAGDATPLDGILGTSFLQVYKIAINYKKKLIYFR</sequence>
<evidence type="ECO:0000313" key="1">
    <source>
        <dbReference type="EMBL" id="GGH76623.1"/>
    </source>
</evidence>
<protein>
    <recommendedName>
        <fullName evidence="3">Aspartyl protease</fullName>
    </recommendedName>
</protein>
<keyword evidence="2" id="KW-1185">Reference proteome</keyword>
<dbReference type="InterPro" id="IPR021109">
    <property type="entry name" value="Peptidase_aspartic_dom_sf"/>
</dbReference>
<organism evidence="1 2">
    <name type="scientific">Filimonas zeae</name>
    <dbReference type="NCBI Taxonomy" id="1737353"/>
    <lineage>
        <taxon>Bacteria</taxon>
        <taxon>Pseudomonadati</taxon>
        <taxon>Bacteroidota</taxon>
        <taxon>Chitinophagia</taxon>
        <taxon>Chitinophagales</taxon>
        <taxon>Chitinophagaceae</taxon>
        <taxon>Filimonas</taxon>
    </lineage>
</organism>
<reference evidence="1" key="1">
    <citation type="journal article" date="2014" name="Int. J. Syst. Evol. Microbiol.">
        <title>Complete genome sequence of Corynebacterium casei LMG S-19264T (=DSM 44701T), isolated from a smear-ripened cheese.</title>
        <authorList>
            <consortium name="US DOE Joint Genome Institute (JGI-PGF)"/>
            <person name="Walter F."/>
            <person name="Albersmeier A."/>
            <person name="Kalinowski J."/>
            <person name="Ruckert C."/>
        </authorList>
    </citation>
    <scope>NUCLEOTIDE SEQUENCE</scope>
    <source>
        <strain evidence="1">CGMCC 1.15290</strain>
    </source>
</reference>
<gene>
    <name evidence="1" type="ORF">GCM10011379_41740</name>
</gene>
<dbReference type="Gene3D" id="2.40.70.10">
    <property type="entry name" value="Acid Proteases"/>
    <property type="match status" value="2"/>
</dbReference>
<accession>A0A917MXY7</accession>
<proteinExistence type="predicted"/>
<dbReference type="Proteomes" id="UP000627292">
    <property type="component" value="Unassembled WGS sequence"/>
</dbReference>
<dbReference type="AlphaFoldDB" id="A0A917MXY7"/>
<evidence type="ECO:0008006" key="3">
    <source>
        <dbReference type="Google" id="ProtNLM"/>
    </source>
</evidence>
<reference evidence="1" key="2">
    <citation type="submission" date="2020-09" db="EMBL/GenBank/DDBJ databases">
        <authorList>
            <person name="Sun Q."/>
            <person name="Zhou Y."/>
        </authorList>
    </citation>
    <scope>NUCLEOTIDE SEQUENCE</scope>
    <source>
        <strain evidence="1">CGMCC 1.15290</strain>
    </source>
</reference>
<name>A0A917MXY7_9BACT</name>
<comment type="caution">
    <text evidence="1">The sequence shown here is derived from an EMBL/GenBank/DDBJ whole genome shotgun (WGS) entry which is preliminary data.</text>
</comment>
<evidence type="ECO:0000313" key="2">
    <source>
        <dbReference type="Proteomes" id="UP000627292"/>
    </source>
</evidence>